<reference evidence="7 8" key="1">
    <citation type="submission" date="2021-03" db="EMBL/GenBank/DDBJ databases">
        <title>Genomic Encyclopedia of Type Strains, Phase IV (KMG-IV): sequencing the most valuable type-strain genomes for metagenomic binning, comparative biology and taxonomic classification.</title>
        <authorList>
            <person name="Goeker M."/>
        </authorList>
    </citation>
    <scope>NUCLEOTIDE SEQUENCE [LARGE SCALE GENOMIC DNA]</scope>
    <source>
        <strain evidence="7 8">DSM 6139</strain>
    </source>
</reference>
<dbReference type="EMBL" id="JAGGKC010000014">
    <property type="protein sequence ID" value="MBP1919388.1"/>
    <property type="molecule type" value="Genomic_DNA"/>
</dbReference>
<dbReference type="Pfam" id="PF25601">
    <property type="entry name" value="AAA_lid_14"/>
    <property type="match status" value="1"/>
</dbReference>
<dbReference type="InterPro" id="IPR009057">
    <property type="entry name" value="Homeodomain-like_sf"/>
</dbReference>
<proteinExistence type="predicted"/>
<dbReference type="PRINTS" id="PR01590">
    <property type="entry name" value="HTHFIS"/>
</dbReference>
<dbReference type="PANTHER" id="PTHR32071">
    <property type="entry name" value="TRANSCRIPTIONAL REGULATORY PROTEIN"/>
    <property type="match status" value="1"/>
</dbReference>
<evidence type="ECO:0000256" key="1">
    <source>
        <dbReference type="ARBA" id="ARBA00022741"/>
    </source>
</evidence>
<dbReference type="InterPro" id="IPR025944">
    <property type="entry name" value="Sigma_54_int_dom_CS"/>
</dbReference>
<dbReference type="PANTHER" id="PTHR32071:SF57">
    <property type="entry name" value="C4-DICARBOXYLATE TRANSPORT TRANSCRIPTIONAL REGULATORY PROTEIN DCTD"/>
    <property type="match status" value="1"/>
</dbReference>
<gene>
    <name evidence="7" type="ORF">J2Z34_001877</name>
</gene>
<dbReference type="InterPro" id="IPR027417">
    <property type="entry name" value="P-loop_NTPase"/>
</dbReference>
<dbReference type="PROSITE" id="PS50045">
    <property type="entry name" value="SIGMA54_INTERACT_4"/>
    <property type="match status" value="1"/>
</dbReference>
<dbReference type="PROSITE" id="PS00688">
    <property type="entry name" value="SIGMA54_INTERACT_3"/>
    <property type="match status" value="1"/>
</dbReference>
<evidence type="ECO:0000256" key="4">
    <source>
        <dbReference type="ARBA" id="ARBA00023125"/>
    </source>
</evidence>
<dbReference type="CDD" id="cd00009">
    <property type="entry name" value="AAA"/>
    <property type="match status" value="1"/>
</dbReference>
<comment type="caution">
    <text evidence="7">The sequence shown here is derived from an EMBL/GenBank/DDBJ whole genome shotgun (WGS) entry which is preliminary data.</text>
</comment>
<dbReference type="InterPro" id="IPR025662">
    <property type="entry name" value="Sigma_54_int_dom_ATP-bd_1"/>
</dbReference>
<evidence type="ECO:0000256" key="3">
    <source>
        <dbReference type="ARBA" id="ARBA00023015"/>
    </source>
</evidence>
<keyword evidence="8" id="KW-1185">Reference proteome</keyword>
<dbReference type="Proteomes" id="UP001519271">
    <property type="component" value="Unassembled WGS sequence"/>
</dbReference>
<dbReference type="InterPro" id="IPR000014">
    <property type="entry name" value="PAS"/>
</dbReference>
<keyword evidence="2" id="KW-0067">ATP-binding</keyword>
<keyword evidence="5" id="KW-0804">Transcription</keyword>
<dbReference type="SUPFAM" id="SSF55781">
    <property type="entry name" value="GAF domain-like"/>
    <property type="match status" value="1"/>
</dbReference>
<keyword evidence="4" id="KW-0238">DNA-binding</keyword>
<dbReference type="InterPro" id="IPR029016">
    <property type="entry name" value="GAF-like_dom_sf"/>
</dbReference>
<keyword evidence="1" id="KW-0547">Nucleotide-binding</keyword>
<evidence type="ECO:0000256" key="2">
    <source>
        <dbReference type="ARBA" id="ARBA00022840"/>
    </source>
</evidence>
<dbReference type="SMART" id="SM00382">
    <property type="entry name" value="AAA"/>
    <property type="match status" value="1"/>
</dbReference>
<protein>
    <submittedName>
        <fullName evidence="7">Transcriptional regulator with PAS, ATPase and Fis domain</fullName>
    </submittedName>
</protein>
<dbReference type="SUPFAM" id="SSF46689">
    <property type="entry name" value="Homeodomain-like"/>
    <property type="match status" value="1"/>
</dbReference>
<dbReference type="Gene3D" id="1.10.8.60">
    <property type="match status" value="1"/>
</dbReference>
<dbReference type="InterPro" id="IPR002197">
    <property type="entry name" value="HTH_Fis"/>
</dbReference>
<dbReference type="Gene3D" id="1.10.10.60">
    <property type="entry name" value="Homeodomain-like"/>
    <property type="match status" value="1"/>
</dbReference>
<accession>A0ABS4G4B9</accession>
<dbReference type="InterPro" id="IPR003593">
    <property type="entry name" value="AAA+_ATPase"/>
</dbReference>
<evidence type="ECO:0000313" key="8">
    <source>
        <dbReference type="Proteomes" id="UP001519271"/>
    </source>
</evidence>
<dbReference type="Gene3D" id="3.40.50.300">
    <property type="entry name" value="P-loop containing nucleotide triphosphate hydrolases"/>
    <property type="match status" value="1"/>
</dbReference>
<dbReference type="InterPro" id="IPR035965">
    <property type="entry name" value="PAS-like_dom_sf"/>
</dbReference>
<dbReference type="InterPro" id="IPR002078">
    <property type="entry name" value="Sigma_54_int"/>
</dbReference>
<feature type="domain" description="Sigma-54 factor interaction" evidence="6">
    <location>
        <begin position="337"/>
        <end position="567"/>
    </location>
</feature>
<dbReference type="Gene3D" id="3.30.450.40">
    <property type="match status" value="1"/>
</dbReference>
<organism evidence="7 8">
    <name type="scientific">Youngiibacter multivorans</name>
    <dbReference type="NCBI Taxonomy" id="937251"/>
    <lineage>
        <taxon>Bacteria</taxon>
        <taxon>Bacillati</taxon>
        <taxon>Bacillota</taxon>
        <taxon>Clostridia</taxon>
        <taxon>Eubacteriales</taxon>
        <taxon>Clostridiaceae</taxon>
        <taxon>Youngiibacter</taxon>
    </lineage>
</organism>
<evidence type="ECO:0000313" key="7">
    <source>
        <dbReference type="EMBL" id="MBP1919388.1"/>
    </source>
</evidence>
<dbReference type="InterPro" id="IPR025943">
    <property type="entry name" value="Sigma_54_int_dom_ATP-bd_2"/>
</dbReference>
<name>A0ABS4G4B9_9CLOT</name>
<dbReference type="Pfam" id="PF02954">
    <property type="entry name" value="HTH_8"/>
    <property type="match status" value="1"/>
</dbReference>
<dbReference type="SUPFAM" id="SSF55785">
    <property type="entry name" value="PYP-like sensor domain (PAS domain)"/>
    <property type="match status" value="1"/>
</dbReference>
<dbReference type="PROSITE" id="PS00675">
    <property type="entry name" value="SIGMA54_INTERACT_1"/>
    <property type="match status" value="1"/>
</dbReference>
<sequence length="653" mass="72985">MRHLDLDEKKRLWEEFIYKGVIDPGVNRNVALSWMKCSKKKVDPYGGMGRKTDPELLKSIREENQWLIDIAGPIMRNLFDIVSGSHFLLVLTDSCGYILETIGDEAVNRMAHEMHFEVGMLWNDDAVGTNAIGVALDQDVQIQMAGAEHYCITHHKWTCSASPIHGLNGEVVGCLNISGDASMANSHSLGIVAAAAFGIENQILQRHTTGLMRTALDSSSDGIVILDEAYRSVWMNKAAENILFMGLSELSGMDFRSLMPDMPWGVADKNSTGKRHVRNDCKLILGSIVYQMSASISPIIFERSTIGYSVSMMRQEQLLKTVNKVTGNHASYTFDDIYATDPVMKRVIQMAQKYSKYDGNILIEGESGTGKELFAQAIHNASARADAPFITINCASIPRDLVESELFGYEKGAFTGALKEGKPGKFELADGGTIFLDEIGEMPLEFQPKLLRIVQSRCVQRLGGKYEKKLDIRIIVATNRNLKDEVAARNFREDLYFRFNVLKLTIPPLRERKKDIAYCAEKFLEHFNQRYPEISKAMDGRFLRELEGHYWPGNVRELQNCIERAFYTGAGNVLTDASSYFDAIDVPKSTPQQTRIFNGTLEELEGKNVETVLKDCGGDVCLAAEKLGISRASMYRRLKKYGISPKAASGRLS</sequence>
<dbReference type="SUPFAM" id="SSF52540">
    <property type="entry name" value="P-loop containing nucleoside triphosphate hydrolases"/>
    <property type="match status" value="1"/>
</dbReference>
<dbReference type="PROSITE" id="PS00676">
    <property type="entry name" value="SIGMA54_INTERACT_2"/>
    <property type="match status" value="1"/>
</dbReference>
<dbReference type="Pfam" id="PF00158">
    <property type="entry name" value="Sigma54_activat"/>
    <property type="match status" value="1"/>
</dbReference>
<evidence type="ECO:0000259" key="6">
    <source>
        <dbReference type="PROSITE" id="PS50045"/>
    </source>
</evidence>
<dbReference type="InterPro" id="IPR058031">
    <property type="entry name" value="AAA_lid_NorR"/>
</dbReference>
<dbReference type="Gene3D" id="3.30.450.20">
    <property type="entry name" value="PAS domain"/>
    <property type="match status" value="1"/>
</dbReference>
<evidence type="ECO:0000256" key="5">
    <source>
        <dbReference type="ARBA" id="ARBA00023163"/>
    </source>
</evidence>
<keyword evidence="3" id="KW-0805">Transcription regulation</keyword>
<dbReference type="Pfam" id="PF13188">
    <property type="entry name" value="PAS_8"/>
    <property type="match status" value="1"/>
</dbReference>